<feature type="domain" description="Antirepressor protein C-terminal" evidence="1">
    <location>
        <begin position="3"/>
        <end position="61"/>
    </location>
</feature>
<reference evidence="2 3" key="1">
    <citation type="submission" date="2021-04" db="EMBL/GenBank/DDBJ databases">
        <authorList>
            <person name="Pira H."/>
            <person name="Risdian C."/>
            <person name="Wink J."/>
        </authorList>
    </citation>
    <scope>NUCLEOTIDE SEQUENCE [LARGE SCALE GENOMIC DNA]</scope>
    <source>
        <strain evidence="2 3">WH53</strain>
    </source>
</reference>
<dbReference type="EMBL" id="JAGSOY010000094">
    <property type="protein sequence ID" value="MBU2713665.1"/>
    <property type="molecule type" value="Genomic_DNA"/>
</dbReference>
<dbReference type="InterPro" id="IPR005039">
    <property type="entry name" value="Ant_C"/>
</dbReference>
<proteinExistence type="predicted"/>
<keyword evidence="3" id="KW-1185">Reference proteome</keyword>
<dbReference type="RefSeq" id="WP_215821950.1">
    <property type="nucleotide sequence ID" value="NZ_JAGSOY010000094.1"/>
</dbReference>
<sequence>MLPNAEAFDIIVVNNEIFCVINAAKDLQMKPKDLFSWFSTNIWIYLHPDASGWIVYQDKRGFSFLNYSDRTAGWG</sequence>
<dbReference type="Pfam" id="PF03374">
    <property type="entry name" value="ANT"/>
    <property type="match status" value="1"/>
</dbReference>
<evidence type="ECO:0000313" key="3">
    <source>
        <dbReference type="Proteomes" id="UP000690515"/>
    </source>
</evidence>
<organism evidence="2 3">
    <name type="scientific">Zooshikella harenae</name>
    <dbReference type="NCBI Taxonomy" id="2827238"/>
    <lineage>
        <taxon>Bacteria</taxon>
        <taxon>Pseudomonadati</taxon>
        <taxon>Pseudomonadota</taxon>
        <taxon>Gammaproteobacteria</taxon>
        <taxon>Oceanospirillales</taxon>
        <taxon>Zooshikellaceae</taxon>
        <taxon>Zooshikella</taxon>
    </lineage>
</organism>
<protein>
    <submittedName>
        <fullName evidence="2">Phage antirepressor KilAC domain-containing protein</fullName>
    </submittedName>
</protein>
<name>A0ABS5ZI75_9GAMM</name>
<evidence type="ECO:0000259" key="1">
    <source>
        <dbReference type="Pfam" id="PF03374"/>
    </source>
</evidence>
<evidence type="ECO:0000313" key="2">
    <source>
        <dbReference type="EMBL" id="MBU2713665.1"/>
    </source>
</evidence>
<comment type="caution">
    <text evidence="2">The sequence shown here is derived from an EMBL/GenBank/DDBJ whole genome shotgun (WGS) entry which is preliminary data.</text>
</comment>
<dbReference type="Proteomes" id="UP000690515">
    <property type="component" value="Unassembled WGS sequence"/>
</dbReference>
<gene>
    <name evidence="2" type="ORF">KCG35_21630</name>
</gene>
<accession>A0ABS5ZI75</accession>